<gene>
    <name evidence="1" type="ORF">NM688_g4258</name>
</gene>
<proteinExistence type="predicted"/>
<evidence type="ECO:0000313" key="2">
    <source>
        <dbReference type="Proteomes" id="UP001148662"/>
    </source>
</evidence>
<name>A0ACC1T3K0_9APHY</name>
<protein>
    <submittedName>
        <fullName evidence="1">Uncharacterized protein</fullName>
    </submittedName>
</protein>
<dbReference type="EMBL" id="JANHOG010000688">
    <property type="protein sequence ID" value="KAJ3552235.1"/>
    <property type="molecule type" value="Genomic_DNA"/>
</dbReference>
<sequence length="513" mass="58322">MSASVLLFWTVLVLAVVQALRKHAHASRVRKLMPPGPPGIPVLGNALQVPKDQPFRQFAEWSKTYGPVFSLNLAGKNVVVLNSLKAARDLLDRRSAIYSDRPRLIMANEIMMGGKAIPLMPYGNEWRKHRRAVQDSLNVRQANMYSAIQEREAVNLVRYLLDDPENWSKHCERSIVTNSFSVVYGDILAGKDYNGIMEHIWHTAHAVSHFAGKERHLVDVFPVMLYIPAWLAKWRREGDRLFRQLSDMFEGFFGDVKRHINVGDDQLSFSARMIRAGDKYGLDSFDSGWLAGLTLMAGIDTSYGMLSAFMFAMLWHPDVMQRAQAELDTVVGRDRMPTLEDYDDLSYVRAIVREILRWWPVAPLGVPKNTMEDNWYQGYFIPKGTMILANLWAMGRDSAEFPDPENFHPERFLQKDGKPESKPQAPFAFGFGRRICPGMHLAMRTLFIDIACILWALNINPKLSGDGKPLRPEKSEAVDDGLTTVPVPFACSIRPRFSRVRRIVETTTNRTAL</sequence>
<comment type="caution">
    <text evidence="1">The sequence shown here is derived from an EMBL/GenBank/DDBJ whole genome shotgun (WGS) entry which is preliminary data.</text>
</comment>
<evidence type="ECO:0000313" key="1">
    <source>
        <dbReference type="EMBL" id="KAJ3552235.1"/>
    </source>
</evidence>
<keyword evidence="2" id="KW-1185">Reference proteome</keyword>
<organism evidence="1 2">
    <name type="scientific">Phlebia brevispora</name>
    <dbReference type="NCBI Taxonomy" id="194682"/>
    <lineage>
        <taxon>Eukaryota</taxon>
        <taxon>Fungi</taxon>
        <taxon>Dikarya</taxon>
        <taxon>Basidiomycota</taxon>
        <taxon>Agaricomycotina</taxon>
        <taxon>Agaricomycetes</taxon>
        <taxon>Polyporales</taxon>
        <taxon>Meruliaceae</taxon>
        <taxon>Phlebia</taxon>
    </lineage>
</organism>
<reference evidence="1" key="1">
    <citation type="submission" date="2022-07" db="EMBL/GenBank/DDBJ databases">
        <title>Genome Sequence of Phlebia brevispora.</title>
        <authorList>
            <person name="Buettner E."/>
        </authorList>
    </citation>
    <scope>NUCLEOTIDE SEQUENCE</scope>
    <source>
        <strain evidence="1">MPL23</strain>
    </source>
</reference>
<dbReference type="Proteomes" id="UP001148662">
    <property type="component" value="Unassembled WGS sequence"/>
</dbReference>
<accession>A0ACC1T3K0</accession>